<evidence type="ECO:0000256" key="6">
    <source>
        <dbReference type="ARBA" id="ARBA00023180"/>
    </source>
</evidence>
<dbReference type="GeneID" id="106074617"/>
<feature type="transmembrane region" description="Helical" evidence="7">
    <location>
        <begin position="562"/>
        <end position="581"/>
    </location>
</feature>
<comment type="similarity">
    <text evidence="2 7">Belongs to the CTL (choline transporter-like) family.</text>
</comment>
<dbReference type="AlphaFoldDB" id="A0A9W3BFZ4"/>
<keyword evidence="9" id="KW-1185">Reference proteome</keyword>
<feature type="transmembrane region" description="Helical" evidence="7">
    <location>
        <begin position="699"/>
        <end position="719"/>
    </location>
</feature>
<organism evidence="9 10">
    <name type="scientific">Biomphalaria glabrata</name>
    <name type="common">Bloodfluke planorb</name>
    <name type="synonym">Freshwater snail</name>
    <dbReference type="NCBI Taxonomy" id="6526"/>
    <lineage>
        <taxon>Eukaryota</taxon>
        <taxon>Metazoa</taxon>
        <taxon>Spiralia</taxon>
        <taxon>Lophotrochozoa</taxon>
        <taxon>Mollusca</taxon>
        <taxon>Gastropoda</taxon>
        <taxon>Heterobranchia</taxon>
        <taxon>Euthyneura</taxon>
        <taxon>Panpulmonata</taxon>
        <taxon>Hygrophila</taxon>
        <taxon>Lymnaeoidea</taxon>
        <taxon>Planorbidae</taxon>
        <taxon>Biomphalaria</taxon>
    </lineage>
</organism>
<dbReference type="PANTHER" id="PTHR12385:SF14">
    <property type="entry name" value="CHOLINE TRANSPORTER-LIKE 2"/>
    <property type="match status" value="1"/>
</dbReference>
<keyword evidence="6" id="KW-0325">Glycoprotein</keyword>
<evidence type="ECO:0000256" key="8">
    <source>
        <dbReference type="SAM" id="MobiDB-lite"/>
    </source>
</evidence>
<keyword evidence="4 7" id="KW-1133">Transmembrane helix</keyword>
<comment type="subcellular location">
    <subcellularLocation>
        <location evidence="7">Cell membrane</location>
        <topology evidence="7">Multi-pass membrane protein</topology>
    </subcellularLocation>
    <subcellularLocation>
        <location evidence="1">Membrane</location>
        <topology evidence="1">Multi-pass membrane protein</topology>
    </subcellularLocation>
</comment>
<reference evidence="10" key="1">
    <citation type="submission" date="2025-08" db="UniProtKB">
        <authorList>
            <consortium name="RefSeq"/>
        </authorList>
    </citation>
    <scope>IDENTIFICATION</scope>
</reference>
<evidence type="ECO:0000256" key="4">
    <source>
        <dbReference type="ARBA" id="ARBA00022989"/>
    </source>
</evidence>
<evidence type="ECO:0000313" key="10">
    <source>
        <dbReference type="RefSeq" id="XP_055898354.1"/>
    </source>
</evidence>
<keyword evidence="5 7" id="KW-0472">Membrane</keyword>
<evidence type="ECO:0000313" key="9">
    <source>
        <dbReference type="Proteomes" id="UP001165740"/>
    </source>
</evidence>
<comment type="function">
    <text evidence="7">Choline transporter.</text>
</comment>
<evidence type="ECO:0000256" key="2">
    <source>
        <dbReference type="ARBA" id="ARBA00007168"/>
    </source>
</evidence>
<evidence type="ECO:0000256" key="7">
    <source>
        <dbReference type="RuleBase" id="RU368066"/>
    </source>
</evidence>
<evidence type="ECO:0000256" key="1">
    <source>
        <dbReference type="ARBA" id="ARBA00004141"/>
    </source>
</evidence>
<feature type="transmembrane region" description="Helical" evidence="7">
    <location>
        <begin position="307"/>
        <end position="326"/>
    </location>
</feature>
<name>A0A9W3BFZ4_BIOGL</name>
<feature type="transmembrane region" description="Helical" evidence="7">
    <location>
        <begin position="503"/>
        <end position="519"/>
    </location>
</feature>
<feature type="transmembrane region" description="Helical" evidence="7">
    <location>
        <begin position="332"/>
        <end position="353"/>
    </location>
</feature>
<dbReference type="GO" id="GO:0022857">
    <property type="term" value="F:transmembrane transporter activity"/>
    <property type="evidence" value="ECO:0007669"/>
    <property type="project" value="UniProtKB-UniRule"/>
</dbReference>
<proteinExistence type="inferred from homology"/>
<feature type="compositionally biased region" description="Polar residues" evidence="8">
    <location>
        <begin position="1"/>
        <end position="36"/>
    </location>
</feature>
<dbReference type="Proteomes" id="UP001165740">
    <property type="component" value="Chromosome 9"/>
</dbReference>
<dbReference type="InterPro" id="IPR007603">
    <property type="entry name" value="Choline_transptr-like"/>
</dbReference>
<evidence type="ECO:0000256" key="5">
    <source>
        <dbReference type="ARBA" id="ARBA00023136"/>
    </source>
</evidence>
<accession>A0A9W3BFZ4</accession>
<dbReference type="GO" id="GO:0005886">
    <property type="term" value="C:plasma membrane"/>
    <property type="evidence" value="ECO:0007669"/>
    <property type="project" value="UniProtKB-SubCell"/>
</dbReference>
<dbReference type="RefSeq" id="XP_055898354.1">
    <property type="nucleotide sequence ID" value="XM_056042379.1"/>
</dbReference>
<feature type="transmembrane region" description="Helical" evidence="7">
    <location>
        <begin position="109"/>
        <end position="126"/>
    </location>
</feature>
<feature type="transmembrane region" description="Helical" evidence="7">
    <location>
        <begin position="662"/>
        <end position="683"/>
    </location>
</feature>
<keyword evidence="3 7" id="KW-0812">Transmembrane</keyword>
<gene>
    <name evidence="10" type="primary">LOC106074617</name>
</gene>
<feature type="transmembrane region" description="Helical" evidence="7">
    <location>
        <begin position="429"/>
        <end position="454"/>
    </location>
</feature>
<feature type="transmembrane region" description="Helical" evidence="7">
    <location>
        <begin position="381"/>
        <end position="409"/>
    </location>
</feature>
<sequence length="793" mass="89362">MSSKTDLGYQSTVDTGETANPDQSSESLSHLETGSPKSHLVEAGNSAMISSPVDGVNFVEPPSYEQKEKRKDSYIHRKMSAFRASLIEGELMYRGCITKRTCTDVLCCFGFAFFLIGYFIVSIYAFSAGNPLLLVHPIDSKGNICGVGKYKDKPNLFMFDLLECAKYGPAVFYLGCPTPQVCIADCPDYYYVYLQDVATQNKTKLICQDGVDVKSKKVENLVANKDCAAYTVKTKPVLNRCLPSPVTFDDSGKILVKNNSTITLVGSDKTTIDGKILNNAFKLYDIYIEVRKYRVELTKDVENSQTFICVFLILAMLLSFAWIVAMRFIAVYMVWLSIAVILALSGIFTFVFWKNYFHYKGSDEVTYLPWIDSAKEIKTEIVFLLGGLLFGVILCVLNVAVLCLCRTITLSVSMIECASKVVTKMWLTLLWPVVPFLLHIANIAYAASATAYMASVERRDKMDLNSSNIVVDFKESLADKMNCKDIDVSEANKIGCDLSSTAGNLKVIMLFIFFMYLWLKNFVCGLNQLTLAGVFASYYWTLDKTTLPKYTLLKSFYRCFRYHCGSLAFGSFLITFVQFITALLNLVKSNIENSTNQLAKFLIRCLLCCFKLHDMFLQFINKRAYIMMAIEGKNFCLSAKRALSIMLNNFVKSLVLAKVTDFLLIISKLIITSMIGVLAYFYIQKKIPLTIVTVPELNFYFIPLFVILIGTYSITGVFFDVYGTAVDTIFLCFLDDIEKNDGSNARPHFMDEHLESIFKGKSFQRRLTVNYEKTENFKDSDTRKKSLASSASV</sequence>
<protein>
    <recommendedName>
        <fullName evidence="7">Choline transporter-like protein</fullName>
    </recommendedName>
</protein>
<evidence type="ECO:0000256" key="3">
    <source>
        <dbReference type="ARBA" id="ARBA00022692"/>
    </source>
</evidence>
<dbReference type="PANTHER" id="PTHR12385">
    <property type="entry name" value="CHOLINE TRANSPORTER-LIKE (SLC FAMILY 44)"/>
    <property type="match status" value="1"/>
</dbReference>
<dbReference type="Pfam" id="PF04515">
    <property type="entry name" value="Choline_transpo"/>
    <property type="match status" value="1"/>
</dbReference>
<dbReference type="OrthoDB" id="420519at2759"/>
<feature type="transmembrane region" description="Helical" evidence="7">
    <location>
        <begin position="525"/>
        <end position="542"/>
    </location>
</feature>
<feature type="region of interest" description="Disordered" evidence="8">
    <location>
        <begin position="1"/>
        <end position="38"/>
    </location>
</feature>